<dbReference type="Gene3D" id="2.60.40.1120">
    <property type="entry name" value="Carboxypeptidase-like, regulatory domain"/>
    <property type="match status" value="1"/>
</dbReference>
<feature type="signal peptide" evidence="4">
    <location>
        <begin position="1"/>
        <end position="18"/>
    </location>
</feature>
<evidence type="ECO:0000256" key="1">
    <source>
        <dbReference type="ARBA" id="ARBA00004442"/>
    </source>
</evidence>
<dbReference type="InterPro" id="IPR008969">
    <property type="entry name" value="CarboxyPept-like_regulatory"/>
</dbReference>
<dbReference type="Pfam" id="PF14905">
    <property type="entry name" value="OMP_b-brl_3"/>
    <property type="match status" value="1"/>
</dbReference>
<feature type="chain" id="PRO_5040876351" evidence="4">
    <location>
        <begin position="19"/>
        <end position="799"/>
    </location>
</feature>
<dbReference type="SUPFAM" id="SSF56935">
    <property type="entry name" value="Porins"/>
    <property type="match status" value="1"/>
</dbReference>
<reference evidence="6" key="1">
    <citation type="submission" date="2022-04" db="EMBL/GenBank/DDBJ databases">
        <title>Flavobacterium pygoscelis sp. nov. isolated from Chinstrap chick (Pygoscelis antarcticus).</title>
        <authorList>
            <person name="Irgang R."/>
            <person name="Poblete-Morales M."/>
            <person name="Avendano-Herrera R."/>
        </authorList>
    </citation>
    <scope>NUCLEOTIDE SEQUENCE</scope>
    <source>
        <strain evidence="6">I-SCBP12n</strain>
    </source>
</reference>
<dbReference type="InterPro" id="IPR041700">
    <property type="entry name" value="OMP_b-brl_3"/>
</dbReference>
<comment type="subcellular location">
    <subcellularLocation>
        <location evidence="1">Cell outer membrane</location>
    </subcellularLocation>
</comment>
<dbReference type="AlphaFoldDB" id="A0A9X2BQR7"/>
<dbReference type="GO" id="GO:0009279">
    <property type="term" value="C:cell outer membrane"/>
    <property type="evidence" value="ECO:0007669"/>
    <property type="project" value="UniProtKB-SubCell"/>
</dbReference>
<keyword evidence="3" id="KW-0998">Cell outer membrane</keyword>
<keyword evidence="7" id="KW-1185">Reference proteome</keyword>
<evidence type="ECO:0000259" key="5">
    <source>
        <dbReference type="Pfam" id="PF14905"/>
    </source>
</evidence>
<keyword evidence="2" id="KW-0472">Membrane</keyword>
<dbReference type="Proteomes" id="UP001139260">
    <property type="component" value="Unassembled WGS sequence"/>
</dbReference>
<accession>A0A9X2BQR7</accession>
<evidence type="ECO:0000313" key="6">
    <source>
        <dbReference type="EMBL" id="MCK8142796.1"/>
    </source>
</evidence>
<dbReference type="RefSeq" id="WP_248428935.1">
    <property type="nucleotide sequence ID" value="NZ_JALNUB010000008.1"/>
</dbReference>
<name>A0A9X2BQR7_9FLAO</name>
<dbReference type="SUPFAM" id="SSF49464">
    <property type="entry name" value="Carboxypeptidase regulatory domain-like"/>
    <property type="match status" value="1"/>
</dbReference>
<feature type="domain" description="Outer membrane protein beta-barrel" evidence="5">
    <location>
        <begin position="376"/>
        <end position="777"/>
    </location>
</feature>
<comment type="caution">
    <text evidence="6">The sequence shown here is derived from an EMBL/GenBank/DDBJ whole genome shotgun (WGS) entry which is preliminary data.</text>
</comment>
<evidence type="ECO:0000313" key="7">
    <source>
        <dbReference type="Proteomes" id="UP001139260"/>
    </source>
</evidence>
<gene>
    <name evidence="6" type="ORF">MW871_12920</name>
</gene>
<dbReference type="Pfam" id="PF13715">
    <property type="entry name" value="CarbopepD_reg_2"/>
    <property type="match status" value="1"/>
</dbReference>
<protein>
    <submittedName>
        <fullName evidence="6">TonB-dependent receptor</fullName>
    </submittedName>
</protein>
<evidence type="ECO:0000256" key="4">
    <source>
        <dbReference type="SAM" id="SignalP"/>
    </source>
</evidence>
<evidence type="ECO:0000256" key="2">
    <source>
        <dbReference type="ARBA" id="ARBA00023136"/>
    </source>
</evidence>
<dbReference type="Gene3D" id="2.40.170.20">
    <property type="entry name" value="TonB-dependent receptor, beta-barrel domain"/>
    <property type="match status" value="1"/>
</dbReference>
<proteinExistence type="predicted"/>
<evidence type="ECO:0000256" key="3">
    <source>
        <dbReference type="ARBA" id="ARBA00023237"/>
    </source>
</evidence>
<organism evidence="6 7">
    <name type="scientific">Flavobacterium pygoscelis</name>
    <dbReference type="NCBI Taxonomy" id="2893176"/>
    <lineage>
        <taxon>Bacteria</taxon>
        <taxon>Pseudomonadati</taxon>
        <taxon>Bacteroidota</taxon>
        <taxon>Flavobacteriia</taxon>
        <taxon>Flavobacteriales</taxon>
        <taxon>Flavobacteriaceae</taxon>
        <taxon>Flavobacterium</taxon>
    </lineage>
</organism>
<sequence>MKTVLILFLVFNINFLFAQETKLTGTIAAKNNKEKLAFATVSVFNAQNNSFLKFATTDEKGHYEILLNTPSFYIQVELLGYKTFKSEINTAKKAIQNQDFYLEEDSVALNEVVIMQNKSAIKLSKDKMIVDVEKAGLGIGNDGLETLAKLPGVRLDKDENVVFRGNANLQIMIDGKPSLLTGEELKQYLKTMDGTNIKTVEIIANPSAKYDASGSAGIFNIVLKKSAATGLTGNVKTSIGYAEFIKNYNGINLYNNTDKWNLKFGLNYNYSESANHRTIEQTVVNPFLTTVLKQKNDWLPISNSYSGNFGAAHKLNTNATIGASANYSVYKSDELTNGRTEEFDNSIYNRYTILKTQNEILNNTLTSTVFYNFATDSLDTKLDAQINYANYQNESDRITSNSYFRAITNDNYKNNEFVKYQNPTNFNILSAKVDFEKKINKAFSIETGSKYSYVNNDYTIVLQDQNAQGDYVVNTNRSNRLIYKESILSGYGIANFTTGKLEFQAGLRAEYINYNATSVTSNTKNKDQYSSLFPSFSINANLESNQFKFSYSRRIQRPRYLYLNPYYEYIDTYNVSVGNPNLTPQFTDAFELVWINKQKTSVSLFANFSTDEMYQIIDYNKDTKITTLYYDNIGSSKSIGLSYNTSWTLKKWWEAQVSSEVSFGQAKSDLEGYKFDNSGISYTAGINQSFTLAKDWSATWNSFYSKNGDYGNTSFKPSYDMSFGMRKDFLNNKLRLNLSAQNVLKKSQWIQTTKQDNVTTNWVNRWETRKVTVSLTYSFGSAKKKEVKEADLNDEQNRL</sequence>
<keyword evidence="4" id="KW-0732">Signal</keyword>
<keyword evidence="6" id="KW-0675">Receptor</keyword>
<dbReference type="EMBL" id="JALNUB010000008">
    <property type="protein sequence ID" value="MCK8142796.1"/>
    <property type="molecule type" value="Genomic_DNA"/>
</dbReference>
<dbReference type="InterPro" id="IPR036942">
    <property type="entry name" value="Beta-barrel_TonB_sf"/>
</dbReference>